<evidence type="ECO:0000256" key="1">
    <source>
        <dbReference type="SAM" id="MobiDB-lite"/>
    </source>
</evidence>
<keyword evidence="3" id="KW-0966">Cell projection</keyword>
<keyword evidence="3" id="KW-0282">Flagellum</keyword>
<dbReference type="Gene3D" id="3.30.750.140">
    <property type="match status" value="1"/>
</dbReference>
<keyword evidence="4" id="KW-1185">Reference proteome</keyword>
<feature type="region of interest" description="Disordered" evidence="1">
    <location>
        <begin position="648"/>
        <end position="670"/>
    </location>
</feature>
<comment type="caution">
    <text evidence="3">The sequence shown here is derived from an EMBL/GenBank/DDBJ whole genome shotgun (WGS) entry which is preliminary data.</text>
</comment>
<feature type="compositionally biased region" description="Basic and acidic residues" evidence="1">
    <location>
        <begin position="413"/>
        <end position="424"/>
    </location>
</feature>
<dbReference type="Proteomes" id="UP001597458">
    <property type="component" value="Unassembled WGS sequence"/>
</dbReference>
<proteinExistence type="predicted"/>
<evidence type="ECO:0000313" key="4">
    <source>
        <dbReference type="Proteomes" id="UP001597458"/>
    </source>
</evidence>
<dbReference type="EMBL" id="JBHUMR010000008">
    <property type="protein sequence ID" value="MFD2616887.1"/>
    <property type="molecule type" value="Genomic_DNA"/>
</dbReference>
<reference evidence="4" key="1">
    <citation type="journal article" date="2019" name="Int. J. Syst. Evol. Microbiol.">
        <title>The Global Catalogue of Microorganisms (GCM) 10K type strain sequencing project: providing services to taxonomists for standard genome sequencing and annotation.</title>
        <authorList>
            <consortium name="The Broad Institute Genomics Platform"/>
            <consortium name="The Broad Institute Genome Sequencing Center for Infectious Disease"/>
            <person name="Wu L."/>
            <person name="Ma J."/>
        </authorList>
    </citation>
    <scope>NUCLEOTIDE SEQUENCE [LARGE SCALE GENOMIC DNA]</scope>
    <source>
        <strain evidence="4">TISTR 2241</strain>
    </source>
</reference>
<feature type="domain" description="Flagellar hook-length control protein-like C-terminal" evidence="2">
    <location>
        <begin position="754"/>
        <end position="827"/>
    </location>
</feature>
<feature type="compositionally biased region" description="Polar residues" evidence="1">
    <location>
        <begin position="828"/>
        <end position="840"/>
    </location>
</feature>
<evidence type="ECO:0000313" key="3">
    <source>
        <dbReference type="EMBL" id="MFD2616887.1"/>
    </source>
</evidence>
<feature type="compositionally biased region" description="Basic and acidic residues" evidence="1">
    <location>
        <begin position="251"/>
        <end position="266"/>
    </location>
</feature>
<dbReference type="CDD" id="cd17470">
    <property type="entry name" value="T3SS_Flik_C"/>
    <property type="match status" value="1"/>
</dbReference>
<sequence length="876" mass="100801">MLQTKTIAQKISVKSSILTNKKSSTKLKMGPQVTFRSWMKMKKGSNLIGNPENLKKDKTLDDTIVPSSVDHIAPSELKKSSFIEETVHKDVDNLDLNYRQHSPSDHLISEEMGPKQTISVSQNADQVFQDEFVKSEKRPHLFKEDNALSPSKHEKHLTRSKKEKVVTSLLHTNSRVIPVMEQGQYERLDGKQNLIDDSKYDTLRHAIVTHIFNQEPMQTGRKFNSQNEMTVASNKDSTDKKLNHRLDQNREGHAYENNSHVKDVGKPKWPLRNTTMRDEINQVKHPNEGSYGELYHGTNREMVESNSPNPLLKGFKKDIDGLSIENRLNNTKKTHALKQTANSNQSMSINNPNLLRKDRLSDFTNKLVSVDNKQVNRSSILKGKTIPEEHSIVNRTEVDVQSKNMSHLLKSGRVNEDRGSKKIDTPSSQINVPERDKNNVNFSLWNKKTYEKSAYLHSEDNKNIQSLLSENRIIKKINESPSLQNSVQAIHHHDETNKHQFNVKDQITEKHNANINSVLRKNRLSKTRPIRETLKEQSEQTFLKDNPNKTLNQKHRQPLKASHLLQTNQTAISYEDRKEINNQNNAILGSNLLNKKADVKKEQNIQAHSDSPIPIVTGRKQNKVEDAKKTYSYEKSSQKDVRYTEFHSETMDKKESQNAVQDRNHDYSSNLKHGVTRSQLSRLEQEKVMRITHQDDSLSHGKPLFQPIHGQMSKIEQLSIYENNQSAATNSVPAQISEKIVAWLENSHMDLNRINTQELTIKLNPSNLGNIHIVLNQDENGLSANIFSESDDTQKLLQSGIHELKDILMSKDIVVRELHVHKHEPNESKPNNQGNFNQNFSEERNQEQHKRRHKKSELSQIKTWPLDFHDFLVKEV</sequence>
<feature type="compositionally biased region" description="Basic and acidic residues" evidence="1">
    <location>
        <begin position="648"/>
        <end position="666"/>
    </location>
</feature>
<organism evidence="3 4">
    <name type="scientific">Terrilactibacillus laevilacticus</name>
    <dbReference type="NCBI Taxonomy" id="1380157"/>
    <lineage>
        <taxon>Bacteria</taxon>
        <taxon>Bacillati</taxon>
        <taxon>Bacillota</taxon>
        <taxon>Bacilli</taxon>
        <taxon>Bacillales</taxon>
        <taxon>Bacillaceae</taxon>
        <taxon>Terrilactibacillus</taxon>
    </lineage>
</organism>
<name>A0ABW5PPU7_9BACI</name>
<gene>
    <name evidence="3" type="ORF">ACFSTF_06130</name>
</gene>
<dbReference type="InterPro" id="IPR021136">
    <property type="entry name" value="Flagellar_hook_control-like_C"/>
</dbReference>
<evidence type="ECO:0000259" key="2">
    <source>
        <dbReference type="Pfam" id="PF02120"/>
    </source>
</evidence>
<feature type="region of interest" description="Disordered" evidence="1">
    <location>
        <begin position="822"/>
        <end position="858"/>
    </location>
</feature>
<dbReference type="InterPro" id="IPR038610">
    <property type="entry name" value="FliK-like_C_sf"/>
</dbReference>
<dbReference type="Pfam" id="PF02120">
    <property type="entry name" value="Flg_hook"/>
    <property type="match status" value="1"/>
</dbReference>
<keyword evidence="3" id="KW-0969">Cilium</keyword>
<protein>
    <submittedName>
        <fullName evidence="3">Flagellar hook-length control protein FliK</fullName>
    </submittedName>
</protein>
<feature type="region of interest" description="Disordered" evidence="1">
    <location>
        <begin position="251"/>
        <end position="271"/>
    </location>
</feature>
<feature type="region of interest" description="Disordered" evidence="1">
    <location>
        <begin position="412"/>
        <end position="434"/>
    </location>
</feature>
<dbReference type="RefSeq" id="WP_141189272.1">
    <property type="nucleotide sequence ID" value="NZ_JBHUMR010000008.1"/>
</dbReference>
<accession>A0ABW5PPU7</accession>